<dbReference type="Proteomes" id="UP000000263">
    <property type="component" value="Chromosome"/>
</dbReference>
<accession>A7NJ37</accession>
<evidence type="ECO:0000313" key="2">
    <source>
        <dbReference type="EMBL" id="ABU57503.1"/>
    </source>
</evidence>
<name>A7NJ37_ROSCS</name>
<gene>
    <name evidence="2" type="ordered locus">Rcas_1408</name>
</gene>
<dbReference type="EMBL" id="CP000804">
    <property type="protein sequence ID" value="ABU57503.1"/>
    <property type="molecule type" value="Genomic_DNA"/>
</dbReference>
<organism evidence="2 3">
    <name type="scientific">Roseiflexus castenholzii (strain DSM 13941 / HLO8)</name>
    <dbReference type="NCBI Taxonomy" id="383372"/>
    <lineage>
        <taxon>Bacteria</taxon>
        <taxon>Bacillati</taxon>
        <taxon>Chloroflexota</taxon>
        <taxon>Chloroflexia</taxon>
        <taxon>Chloroflexales</taxon>
        <taxon>Roseiflexineae</taxon>
        <taxon>Roseiflexaceae</taxon>
        <taxon>Roseiflexus</taxon>
    </lineage>
</organism>
<dbReference type="STRING" id="383372.Rcas_1408"/>
<reference evidence="2 3" key="1">
    <citation type="submission" date="2007-08" db="EMBL/GenBank/DDBJ databases">
        <title>Complete sequence of Roseiflexus castenholzii DSM 13941.</title>
        <authorList>
            <consortium name="US DOE Joint Genome Institute"/>
            <person name="Copeland A."/>
            <person name="Lucas S."/>
            <person name="Lapidus A."/>
            <person name="Barry K."/>
            <person name="Glavina del Rio T."/>
            <person name="Dalin E."/>
            <person name="Tice H."/>
            <person name="Pitluck S."/>
            <person name="Thompson L.S."/>
            <person name="Brettin T."/>
            <person name="Bruce D."/>
            <person name="Detter J.C."/>
            <person name="Han C."/>
            <person name="Tapia R."/>
            <person name="Schmutz J."/>
            <person name="Larimer F."/>
            <person name="Land M."/>
            <person name="Hauser L."/>
            <person name="Kyrpides N."/>
            <person name="Mikhailova N."/>
            <person name="Bryant D.A."/>
            <person name="Hanada S."/>
            <person name="Tsukatani Y."/>
            <person name="Richardson P."/>
        </authorList>
    </citation>
    <scope>NUCLEOTIDE SEQUENCE [LARGE SCALE GENOMIC DNA]</scope>
    <source>
        <strain evidence="3">DSM 13941 / HLO8</strain>
    </source>
</reference>
<dbReference type="AlphaFoldDB" id="A7NJ37"/>
<dbReference type="OrthoDB" id="155983at2"/>
<keyword evidence="1" id="KW-0472">Membrane</keyword>
<keyword evidence="1" id="KW-0812">Transmembrane</keyword>
<dbReference type="HOGENOM" id="CLU_1567919_0_0_0"/>
<proteinExistence type="predicted"/>
<protein>
    <submittedName>
        <fullName evidence="2">Uncharacterized protein</fullName>
    </submittedName>
</protein>
<keyword evidence="3" id="KW-1185">Reference proteome</keyword>
<dbReference type="KEGG" id="rca:Rcas_1408"/>
<dbReference type="eggNOG" id="ENOG5030TCC">
    <property type="taxonomic scope" value="Bacteria"/>
</dbReference>
<keyword evidence="1" id="KW-1133">Transmembrane helix</keyword>
<feature type="transmembrane region" description="Helical" evidence="1">
    <location>
        <begin position="21"/>
        <end position="41"/>
    </location>
</feature>
<evidence type="ECO:0000313" key="3">
    <source>
        <dbReference type="Proteomes" id="UP000000263"/>
    </source>
</evidence>
<evidence type="ECO:0000256" key="1">
    <source>
        <dbReference type="SAM" id="Phobius"/>
    </source>
</evidence>
<sequence length="174" mass="19626">MEQQCNRPQNRLLSRRAERGQSLVFIALVLAFLTPFVFTVIEFSERQLEVAHMEDALQQATRSAVQLFDYECLARNSQRIDEERAVQTAKRAFVNNIGTVLGLAEDSETLAQRVTWRVLPQGGSCRFSNEQTITFDQPAVCAEVRPTMTGFGLLGYVPYQPLITAAATLDRLDR</sequence>